<proteinExistence type="inferred from homology"/>
<keyword evidence="3" id="KW-0963">Cytoplasm</keyword>
<evidence type="ECO:0000256" key="2">
    <source>
        <dbReference type="ARBA" id="ARBA00006084"/>
    </source>
</evidence>
<evidence type="ECO:0000313" key="6">
    <source>
        <dbReference type="EMBL" id="CAJ1398128.1"/>
    </source>
</evidence>
<dbReference type="GO" id="GO:0005885">
    <property type="term" value="C:Arp2/3 protein complex"/>
    <property type="evidence" value="ECO:0007669"/>
    <property type="project" value="InterPro"/>
</dbReference>
<dbReference type="GO" id="GO:0034314">
    <property type="term" value="P:Arp2/3 complex-mediated actin nucleation"/>
    <property type="evidence" value="ECO:0007669"/>
    <property type="project" value="InterPro"/>
</dbReference>
<organism evidence="6 7">
    <name type="scientific">Effrenium voratum</name>
    <dbReference type="NCBI Taxonomy" id="2562239"/>
    <lineage>
        <taxon>Eukaryota</taxon>
        <taxon>Sar</taxon>
        <taxon>Alveolata</taxon>
        <taxon>Dinophyceae</taxon>
        <taxon>Suessiales</taxon>
        <taxon>Symbiodiniaceae</taxon>
        <taxon>Effrenium</taxon>
    </lineage>
</organism>
<keyword evidence="4 5" id="KW-0206">Cytoskeleton</keyword>
<evidence type="ECO:0000256" key="3">
    <source>
        <dbReference type="ARBA" id="ARBA00022490"/>
    </source>
</evidence>
<dbReference type="EMBL" id="CAUJNA010003291">
    <property type="protein sequence ID" value="CAJ1398128.1"/>
    <property type="molecule type" value="Genomic_DNA"/>
</dbReference>
<accession>A0AA36J404</accession>
<reference evidence="6" key="1">
    <citation type="submission" date="2023-08" db="EMBL/GenBank/DDBJ databases">
        <authorList>
            <person name="Chen Y."/>
            <person name="Shah S."/>
            <person name="Dougan E. K."/>
            <person name="Thang M."/>
            <person name="Chan C."/>
        </authorList>
    </citation>
    <scope>NUCLEOTIDE SEQUENCE</scope>
</reference>
<dbReference type="Pfam" id="PF04699">
    <property type="entry name" value="P16-Arc"/>
    <property type="match status" value="1"/>
</dbReference>
<dbReference type="Gene3D" id="1.25.40.190">
    <property type="entry name" value="Actin-related protein 2/3 complex subunit 5"/>
    <property type="match status" value="1"/>
</dbReference>
<comment type="caution">
    <text evidence="6">The sequence shown here is derived from an EMBL/GenBank/DDBJ whole genome shotgun (WGS) entry which is preliminary data.</text>
</comment>
<gene>
    <name evidence="6" type="ORF">EVOR1521_LOCUS21995</name>
</gene>
<comment type="subcellular location">
    <subcellularLocation>
        <location evidence="1">Cytoplasm</location>
        <location evidence="1">Cytoskeleton</location>
    </subcellularLocation>
</comment>
<keyword evidence="7" id="KW-1185">Reference proteome</keyword>
<evidence type="ECO:0000256" key="4">
    <source>
        <dbReference type="ARBA" id="ARBA00023212"/>
    </source>
</evidence>
<dbReference type="Proteomes" id="UP001178507">
    <property type="component" value="Unassembled WGS sequence"/>
</dbReference>
<protein>
    <recommendedName>
        <fullName evidence="5">Actin-related protein 2/3 complex subunit 5</fullName>
    </recommendedName>
</protein>
<evidence type="ECO:0000256" key="1">
    <source>
        <dbReference type="ARBA" id="ARBA00004245"/>
    </source>
</evidence>
<sequence length="128" mass="14464">MELSAEEWKMRSAQTKAKVEELLKSRQGREALAEALRDPPYSAPAETKDQAAKTLLLAMSAFREAEIKDATAFLGEEAQNLLMKYLYRFWGQSLPAKTNAQLFVWHAALVSQAGTGCIVRVLYDWNWP</sequence>
<dbReference type="InterPro" id="IPR006789">
    <property type="entry name" value="ARPC5"/>
</dbReference>
<evidence type="ECO:0000256" key="5">
    <source>
        <dbReference type="RuleBase" id="RU004301"/>
    </source>
</evidence>
<dbReference type="SUPFAM" id="SSF69103">
    <property type="entry name" value="Arp2/3 complex 16 kDa subunit ARPC5"/>
    <property type="match status" value="1"/>
</dbReference>
<evidence type="ECO:0000313" key="7">
    <source>
        <dbReference type="Proteomes" id="UP001178507"/>
    </source>
</evidence>
<dbReference type="PANTHER" id="PTHR12644">
    <property type="entry name" value="ARP2/3 COMPLEX 16 KD SUBUNIT P16-ARC"/>
    <property type="match status" value="1"/>
</dbReference>
<dbReference type="AlphaFoldDB" id="A0AA36J404"/>
<comment type="similarity">
    <text evidence="2 5">Belongs to the ARPC5 family.</text>
</comment>
<comment type="function">
    <text evidence="5">Functions as component of the Arp2/3 complex which is involved in regulation of actin polymerization and together with an activating nucleation-promoting factor (NPF) mediates the formation of branched actin networks. Arp2/3 complex plays a critical role in the control of cell morphogenesis via the modulation of cell polarity development.</text>
</comment>
<dbReference type="InterPro" id="IPR036743">
    <property type="entry name" value="ARPC5_sf"/>
</dbReference>
<name>A0AA36J404_9DINO</name>
<dbReference type="GO" id="GO:0030833">
    <property type="term" value="P:regulation of actin filament polymerization"/>
    <property type="evidence" value="ECO:0007669"/>
    <property type="project" value="InterPro"/>
</dbReference>